<reference evidence="4 5" key="1">
    <citation type="journal article" date="2009" name="Appl. Environ. Microbiol.">
        <title>Three genomes from the phylum Acidobacteria provide insight into the lifestyles of these microorganisms in soils.</title>
        <authorList>
            <person name="Ward N.L."/>
            <person name="Challacombe J.F."/>
            <person name="Janssen P.H."/>
            <person name="Henrissat B."/>
            <person name="Coutinho P.M."/>
            <person name="Wu M."/>
            <person name="Xie G."/>
            <person name="Haft D.H."/>
            <person name="Sait M."/>
            <person name="Badger J."/>
            <person name="Barabote R.D."/>
            <person name="Bradley B."/>
            <person name="Brettin T.S."/>
            <person name="Brinkac L.M."/>
            <person name="Bruce D."/>
            <person name="Creasy T."/>
            <person name="Daugherty S.C."/>
            <person name="Davidsen T.M."/>
            <person name="DeBoy R.T."/>
            <person name="Detter J.C."/>
            <person name="Dodson R.J."/>
            <person name="Durkin A.S."/>
            <person name="Ganapathy A."/>
            <person name="Gwinn-Giglio M."/>
            <person name="Han C.S."/>
            <person name="Khouri H."/>
            <person name="Kiss H."/>
            <person name="Kothari S.P."/>
            <person name="Madupu R."/>
            <person name="Nelson K.E."/>
            <person name="Nelson W.C."/>
            <person name="Paulsen I."/>
            <person name="Penn K."/>
            <person name="Ren Q."/>
            <person name="Rosovitz M.J."/>
            <person name="Selengut J.D."/>
            <person name="Shrivastava S."/>
            <person name="Sullivan S.A."/>
            <person name="Tapia R."/>
            <person name="Thompson L.S."/>
            <person name="Watkins K.L."/>
            <person name="Yang Q."/>
            <person name="Yu C."/>
            <person name="Zafar N."/>
            <person name="Zhou L."/>
            <person name="Kuske C.R."/>
        </authorList>
    </citation>
    <scope>NUCLEOTIDE SEQUENCE [LARGE SCALE GENOMIC DNA]</scope>
    <source>
        <strain evidence="4 5">Ellin345</strain>
    </source>
</reference>
<dbReference type="OrthoDB" id="494991at2"/>
<dbReference type="HOGENOM" id="CLU_069356_46_0_0"/>
<dbReference type="GO" id="GO:0003700">
    <property type="term" value="F:DNA-binding transcription factor activity"/>
    <property type="evidence" value="ECO:0007669"/>
    <property type="project" value="TreeGrafter"/>
</dbReference>
<dbReference type="Pfam" id="PF17918">
    <property type="entry name" value="TetR_C_15"/>
    <property type="match status" value="1"/>
</dbReference>
<evidence type="ECO:0000313" key="4">
    <source>
        <dbReference type="EMBL" id="ABF39305.1"/>
    </source>
</evidence>
<evidence type="ECO:0000256" key="2">
    <source>
        <dbReference type="PROSITE-ProRule" id="PRU00335"/>
    </source>
</evidence>
<proteinExistence type="predicted"/>
<gene>
    <name evidence="4" type="ordered locus">Acid345_0300</name>
</gene>
<dbReference type="EnsemblBacteria" id="ABF39305">
    <property type="protein sequence ID" value="ABF39305"/>
    <property type="gene ID" value="Acid345_0300"/>
</dbReference>
<feature type="domain" description="HTH tetR-type" evidence="3">
    <location>
        <begin position="21"/>
        <end position="81"/>
    </location>
</feature>
<dbReference type="GO" id="GO:0000976">
    <property type="term" value="F:transcription cis-regulatory region binding"/>
    <property type="evidence" value="ECO:0007669"/>
    <property type="project" value="TreeGrafter"/>
</dbReference>
<organism evidence="4 5">
    <name type="scientific">Koribacter versatilis (strain Ellin345)</name>
    <dbReference type="NCBI Taxonomy" id="204669"/>
    <lineage>
        <taxon>Bacteria</taxon>
        <taxon>Pseudomonadati</taxon>
        <taxon>Acidobacteriota</taxon>
        <taxon>Terriglobia</taxon>
        <taxon>Terriglobales</taxon>
        <taxon>Candidatus Korobacteraceae</taxon>
        <taxon>Candidatus Korobacter</taxon>
    </lineage>
</organism>
<evidence type="ECO:0000313" key="5">
    <source>
        <dbReference type="Proteomes" id="UP000002432"/>
    </source>
</evidence>
<dbReference type="PANTHER" id="PTHR30055">
    <property type="entry name" value="HTH-TYPE TRANSCRIPTIONAL REGULATOR RUTR"/>
    <property type="match status" value="1"/>
</dbReference>
<dbReference type="Pfam" id="PF00440">
    <property type="entry name" value="TetR_N"/>
    <property type="match status" value="1"/>
</dbReference>
<dbReference type="EMBL" id="CP000360">
    <property type="protein sequence ID" value="ABF39305.1"/>
    <property type="molecule type" value="Genomic_DNA"/>
</dbReference>
<evidence type="ECO:0000256" key="1">
    <source>
        <dbReference type="ARBA" id="ARBA00023125"/>
    </source>
</evidence>
<dbReference type="PROSITE" id="PS50977">
    <property type="entry name" value="HTH_TETR_2"/>
    <property type="match status" value="1"/>
</dbReference>
<dbReference type="InterPro" id="IPR041669">
    <property type="entry name" value="TetR_C_15"/>
</dbReference>
<dbReference type="PRINTS" id="PR00455">
    <property type="entry name" value="HTHTETR"/>
</dbReference>
<dbReference type="InterPro" id="IPR001647">
    <property type="entry name" value="HTH_TetR"/>
</dbReference>
<dbReference type="Proteomes" id="UP000002432">
    <property type="component" value="Chromosome"/>
</dbReference>
<dbReference type="Gene3D" id="1.10.357.10">
    <property type="entry name" value="Tetracycline Repressor, domain 2"/>
    <property type="match status" value="1"/>
</dbReference>
<accession>Q1IUZ5</accession>
<dbReference type="eggNOG" id="COG1309">
    <property type="taxonomic scope" value="Bacteria"/>
</dbReference>
<dbReference type="PANTHER" id="PTHR30055:SF201">
    <property type="entry name" value="TRANSCRIPTIONAL REGULATORY PROTEIN"/>
    <property type="match status" value="1"/>
</dbReference>
<keyword evidence="1 2" id="KW-0238">DNA-binding</keyword>
<dbReference type="KEGG" id="aba:Acid345_0300"/>
<dbReference type="SUPFAM" id="SSF46689">
    <property type="entry name" value="Homeodomain-like"/>
    <property type="match status" value="1"/>
</dbReference>
<dbReference type="AlphaFoldDB" id="Q1IUZ5"/>
<dbReference type="InterPro" id="IPR050109">
    <property type="entry name" value="HTH-type_TetR-like_transc_reg"/>
</dbReference>
<dbReference type="STRING" id="204669.Acid345_0300"/>
<name>Q1IUZ5_KORVE</name>
<dbReference type="InterPro" id="IPR009057">
    <property type="entry name" value="Homeodomain-like_sf"/>
</dbReference>
<protein>
    <submittedName>
        <fullName evidence="4">Transcriptional regulator, TetR family</fullName>
    </submittedName>
</protein>
<feature type="DNA-binding region" description="H-T-H motif" evidence="2">
    <location>
        <begin position="44"/>
        <end position="63"/>
    </location>
</feature>
<sequence length="214" mass="23198">MPRLVRTALQPRKTPVQARSAVTVDAILEAAIQVLVDAGKERLTTTQVAYHAGVSVGTLYQYFPNKSALLQAALRRHLESVSAEVLKVCEEYRSMGLLEMGAAVVDVYIDAKMRHVKESAALYAVSSDVDGMAIAKAAAARARRSLVELFVTAKEGLRKDPELIATSVSAAMNGFARALLESKSPEREVETLRGELLALVQAYLRTCVKSPITI</sequence>
<evidence type="ECO:0000259" key="3">
    <source>
        <dbReference type="PROSITE" id="PS50977"/>
    </source>
</evidence>
<keyword evidence="5" id="KW-1185">Reference proteome</keyword>